<protein>
    <submittedName>
        <fullName evidence="2">Uncharacterized protein</fullName>
    </submittedName>
</protein>
<sequence>MSAATVGLVPTGAAWSSRVAFTGTAGVTEFTIDPNPAPFTGDVDMLDGGAARAVPDSTDADADDPTRDPADTGPTAPAEPAPPANPDPPGDEVQFLEVREAGPPLGAWGRGPLRVTPDLAPGGTVTVDVRASPATAISLDPTAITAWLVDDAGHAVELIDVTIAAHSDDGRPYYRVSATLRHSGDTAELTNGTVHLAVSAAGR</sequence>
<feature type="region of interest" description="Disordered" evidence="1">
    <location>
        <begin position="29"/>
        <end position="92"/>
    </location>
</feature>
<proteinExistence type="predicted"/>
<name>A0A4Q7M299_9MICO</name>
<evidence type="ECO:0000313" key="2">
    <source>
        <dbReference type="EMBL" id="RZS61996.1"/>
    </source>
</evidence>
<evidence type="ECO:0000313" key="3">
    <source>
        <dbReference type="Proteomes" id="UP000293852"/>
    </source>
</evidence>
<comment type="caution">
    <text evidence="2">The sequence shown here is derived from an EMBL/GenBank/DDBJ whole genome shotgun (WGS) entry which is preliminary data.</text>
</comment>
<dbReference type="AlphaFoldDB" id="A0A4Q7M299"/>
<accession>A0A4Q7M299</accession>
<dbReference type="Proteomes" id="UP000293852">
    <property type="component" value="Unassembled WGS sequence"/>
</dbReference>
<organism evidence="2 3">
    <name type="scientific">Xylanimonas ulmi</name>
    <dbReference type="NCBI Taxonomy" id="228973"/>
    <lineage>
        <taxon>Bacteria</taxon>
        <taxon>Bacillati</taxon>
        <taxon>Actinomycetota</taxon>
        <taxon>Actinomycetes</taxon>
        <taxon>Micrococcales</taxon>
        <taxon>Promicromonosporaceae</taxon>
        <taxon>Xylanimonas</taxon>
    </lineage>
</organism>
<dbReference type="EMBL" id="SGWX01000001">
    <property type="protein sequence ID" value="RZS61996.1"/>
    <property type="molecule type" value="Genomic_DNA"/>
</dbReference>
<dbReference type="RefSeq" id="WP_130415100.1">
    <property type="nucleotide sequence ID" value="NZ_SGWX01000001.1"/>
</dbReference>
<keyword evidence="3" id="KW-1185">Reference proteome</keyword>
<reference evidence="2 3" key="1">
    <citation type="submission" date="2019-02" db="EMBL/GenBank/DDBJ databases">
        <title>Sequencing the genomes of 1000 actinobacteria strains.</title>
        <authorList>
            <person name="Klenk H.-P."/>
        </authorList>
    </citation>
    <scope>NUCLEOTIDE SEQUENCE [LARGE SCALE GENOMIC DNA]</scope>
    <source>
        <strain evidence="2 3">DSM 16932</strain>
    </source>
</reference>
<evidence type="ECO:0000256" key="1">
    <source>
        <dbReference type="SAM" id="MobiDB-lite"/>
    </source>
</evidence>
<gene>
    <name evidence="2" type="ORF">EV386_2313</name>
</gene>
<feature type="compositionally biased region" description="Pro residues" evidence="1">
    <location>
        <begin position="77"/>
        <end position="88"/>
    </location>
</feature>